<dbReference type="AlphaFoldDB" id="A0A9W6SXV4"/>
<accession>A0A9W6SXV4</accession>
<evidence type="ECO:0000256" key="1">
    <source>
        <dbReference type="SAM" id="SignalP"/>
    </source>
</evidence>
<organism evidence="2 3">
    <name type="scientific">Candida boidinii</name>
    <name type="common">Yeast</name>
    <dbReference type="NCBI Taxonomy" id="5477"/>
    <lineage>
        <taxon>Eukaryota</taxon>
        <taxon>Fungi</taxon>
        <taxon>Dikarya</taxon>
        <taxon>Ascomycota</taxon>
        <taxon>Saccharomycotina</taxon>
        <taxon>Pichiomycetes</taxon>
        <taxon>Pichiales</taxon>
        <taxon>Pichiaceae</taxon>
        <taxon>Ogataea</taxon>
        <taxon>Ogataea/Candida clade</taxon>
    </lineage>
</organism>
<dbReference type="EMBL" id="BSXN01000676">
    <property type="protein sequence ID" value="GME69441.1"/>
    <property type="molecule type" value="Genomic_DNA"/>
</dbReference>
<protein>
    <submittedName>
        <fullName evidence="2">Unnamed protein product</fullName>
    </submittedName>
</protein>
<name>A0A9W6SXV4_CANBO</name>
<feature type="signal peptide" evidence="1">
    <location>
        <begin position="1"/>
        <end position="18"/>
    </location>
</feature>
<keyword evidence="1" id="KW-0732">Signal</keyword>
<evidence type="ECO:0000313" key="2">
    <source>
        <dbReference type="EMBL" id="GME69441.1"/>
    </source>
</evidence>
<dbReference type="Proteomes" id="UP001165120">
    <property type="component" value="Unassembled WGS sequence"/>
</dbReference>
<evidence type="ECO:0000313" key="3">
    <source>
        <dbReference type="Proteomes" id="UP001165120"/>
    </source>
</evidence>
<reference evidence="2" key="1">
    <citation type="submission" date="2023-04" db="EMBL/GenBank/DDBJ databases">
        <title>Candida boidinii NBRC 10035.</title>
        <authorList>
            <person name="Ichikawa N."/>
            <person name="Sato H."/>
            <person name="Tonouchi N."/>
        </authorList>
    </citation>
    <scope>NUCLEOTIDE SEQUENCE</scope>
    <source>
        <strain evidence="2">NBRC 10035</strain>
    </source>
</reference>
<sequence length="162" mass="18550">MNLKNWVIFGSRFLISSSCVFIPLNDSKNGNLVKALNVADSNRYIHSNDDGLDDYSETDLKIKRLQEEELKDTQSNGLFLLRDKLTLISKPDSEPSLVVLPEGMENDCDEDCRVLEKHGMIAQGLTALENFYFKFQKYRFDDTSNYPGICLDLYDNEGSYKN</sequence>
<comment type="caution">
    <text evidence="2">The sequence shown here is derived from an EMBL/GenBank/DDBJ whole genome shotgun (WGS) entry which is preliminary data.</text>
</comment>
<proteinExistence type="predicted"/>
<keyword evidence="3" id="KW-1185">Reference proteome</keyword>
<feature type="chain" id="PRO_5040778600" evidence="1">
    <location>
        <begin position="19"/>
        <end position="162"/>
    </location>
</feature>
<gene>
    <name evidence="2" type="ORF">Cboi02_000231400</name>
</gene>